<dbReference type="InterPro" id="IPR051800">
    <property type="entry name" value="PqiA-PqiB_transport"/>
</dbReference>
<comment type="caution">
    <text evidence="9">The sequence shown here is derived from an EMBL/GenBank/DDBJ whole genome shotgun (WGS) entry which is preliminary data.</text>
</comment>
<keyword evidence="5 7" id="KW-1133">Transmembrane helix</keyword>
<reference evidence="9 10" key="1">
    <citation type="submission" date="2012-09" db="EMBL/GenBank/DDBJ databases">
        <title>Genome Sequence of alkane-degrading Bacterium Alcanivorax sp. 521-1.</title>
        <authorList>
            <person name="Lai Q."/>
            <person name="Shao Z."/>
        </authorList>
    </citation>
    <scope>NUCLEOTIDE SEQUENCE [LARGE SCALE GENOMIC DNA]</scope>
    <source>
        <strain evidence="9 10">521-1</strain>
    </source>
</reference>
<evidence type="ECO:0000256" key="5">
    <source>
        <dbReference type="ARBA" id="ARBA00022989"/>
    </source>
</evidence>
<evidence type="ECO:0000256" key="7">
    <source>
        <dbReference type="SAM" id="Phobius"/>
    </source>
</evidence>
<dbReference type="Pfam" id="PF02470">
    <property type="entry name" value="MlaD"/>
    <property type="match status" value="2"/>
</dbReference>
<evidence type="ECO:0000256" key="4">
    <source>
        <dbReference type="ARBA" id="ARBA00022692"/>
    </source>
</evidence>
<name>A0ABS0AVX6_9GAMM</name>
<feature type="transmembrane region" description="Helical" evidence="7">
    <location>
        <begin position="14"/>
        <end position="31"/>
    </location>
</feature>
<keyword evidence="10" id="KW-1185">Reference proteome</keyword>
<gene>
    <name evidence="9" type="ORF">Y5W_03577</name>
</gene>
<evidence type="ECO:0000256" key="1">
    <source>
        <dbReference type="ARBA" id="ARBA00004533"/>
    </source>
</evidence>
<dbReference type="PANTHER" id="PTHR30462">
    <property type="entry name" value="INTERMEMBRANE TRANSPORT PROTEIN PQIB-RELATED"/>
    <property type="match status" value="1"/>
</dbReference>
<feature type="domain" description="Mce/MlaD" evidence="8">
    <location>
        <begin position="39"/>
        <end position="128"/>
    </location>
</feature>
<dbReference type="RefSeq" id="WP_194866275.1">
    <property type="nucleotide sequence ID" value="NZ_ARXX01000086.1"/>
</dbReference>
<evidence type="ECO:0000313" key="9">
    <source>
        <dbReference type="EMBL" id="MBF5058283.1"/>
    </source>
</evidence>
<dbReference type="InterPro" id="IPR003399">
    <property type="entry name" value="Mce/MlaD"/>
</dbReference>
<keyword evidence="2" id="KW-1003">Cell membrane</keyword>
<evidence type="ECO:0000256" key="3">
    <source>
        <dbReference type="ARBA" id="ARBA00022519"/>
    </source>
</evidence>
<evidence type="ECO:0000256" key="2">
    <source>
        <dbReference type="ARBA" id="ARBA00022475"/>
    </source>
</evidence>
<feature type="domain" description="Mce/MlaD" evidence="8">
    <location>
        <begin position="151"/>
        <end position="210"/>
    </location>
</feature>
<evidence type="ECO:0000256" key="6">
    <source>
        <dbReference type="ARBA" id="ARBA00023136"/>
    </source>
</evidence>
<dbReference type="Proteomes" id="UP000662703">
    <property type="component" value="Unassembled WGS sequence"/>
</dbReference>
<dbReference type="PANTHER" id="PTHR30462:SF0">
    <property type="entry name" value="INTERMEMBRANE TRANSPORT PROTEIN YEBT"/>
    <property type="match status" value="1"/>
</dbReference>
<comment type="subcellular location">
    <subcellularLocation>
        <location evidence="1">Cell inner membrane</location>
    </subcellularLocation>
</comment>
<proteinExistence type="predicted"/>
<accession>A0ABS0AVX6</accession>
<dbReference type="EMBL" id="ARXX01000086">
    <property type="protein sequence ID" value="MBF5058283.1"/>
    <property type="molecule type" value="Genomic_DNA"/>
</dbReference>
<evidence type="ECO:0000313" key="10">
    <source>
        <dbReference type="Proteomes" id="UP000662703"/>
    </source>
</evidence>
<keyword evidence="4 7" id="KW-0812">Transmembrane</keyword>
<keyword evidence="6 7" id="KW-0472">Membrane</keyword>
<organism evidence="9 10">
    <name type="scientific">Alloalcanivorax profundimaris</name>
    <dbReference type="NCBI Taxonomy" id="2735259"/>
    <lineage>
        <taxon>Bacteria</taxon>
        <taxon>Pseudomonadati</taxon>
        <taxon>Pseudomonadota</taxon>
        <taxon>Gammaproteobacteria</taxon>
        <taxon>Oceanospirillales</taxon>
        <taxon>Alcanivoracaceae</taxon>
        <taxon>Alloalcanivorax</taxon>
    </lineage>
</organism>
<sequence>METVQTRSSRWPSPIWLVPLISIVLAGWLLYQEFLSSDRQVVITFANGGGLKTGVPVKYRGVPVGKVDEIRLSDDLKQVEVHASLNQDAKELARENSRFWIVEPEIGVAGARNLDTLVEGKYIAVKPGDGEPATRFKGLSAPPEQQPESGLKLTLVADTLGSLKQGRKVFYRDLPVGTIGESKLARDARHVEIEVVIEPRYAKLVRTNSRFWNSSGLDVDFGLFSGADIRASSVENLLRGGVSFATPEEAGSLAGAGRRFELNKEPEDEWLEWAPVLGWQ</sequence>
<keyword evidence="3" id="KW-0997">Cell inner membrane</keyword>
<evidence type="ECO:0000259" key="8">
    <source>
        <dbReference type="Pfam" id="PF02470"/>
    </source>
</evidence>
<protein>
    <submittedName>
        <fullName evidence="9">PqiB family protein</fullName>
    </submittedName>
</protein>